<dbReference type="PANTHER" id="PTHR48467">
    <property type="entry name" value="GLUTAMATE SYNTHASE 1 [NADH], CHLOROPLASTIC-LIKE"/>
    <property type="match status" value="1"/>
</dbReference>
<dbReference type="GO" id="GO:0004324">
    <property type="term" value="F:ferredoxin-NADP+ reductase activity"/>
    <property type="evidence" value="ECO:0007669"/>
    <property type="project" value="UniProtKB-EC"/>
</dbReference>
<keyword evidence="6 10" id="KW-0521">NADP</keyword>
<protein>
    <recommendedName>
        <fullName evidence="3">ferredoxin--NADP(+) reductase</fullName>
        <ecNumber evidence="3">1.18.1.2</ecNumber>
    </recommendedName>
</protein>
<keyword evidence="7 13" id="KW-0560">Oxidoreductase</keyword>
<accession>A0AAE3ZHI8</accession>
<feature type="binding site" evidence="10">
    <location>
        <position position="219"/>
    </location>
    <ligand>
        <name>NADP(+)</name>
        <dbReference type="ChEBI" id="CHEBI:58349"/>
    </ligand>
</feature>
<evidence type="ECO:0000256" key="5">
    <source>
        <dbReference type="ARBA" id="ARBA00022827"/>
    </source>
</evidence>
<dbReference type="Gene3D" id="3.40.50.720">
    <property type="entry name" value="NAD(P)-binding Rossmann-like Domain"/>
    <property type="match status" value="1"/>
</dbReference>
<evidence type="ECO:0000256" key="2">
    <source>
        <dbReference type="ARBA" id="ARBA00008312"/>
    </source>
</evidence>
<feature type="domain" description="FAD/NAD(P)-binding" evidence="12">
    <location>
        <begin position="17"/>
        <end position="195"/>
    </location>
</feature>
<evidence type="ECO:0000256" key="4">
    <source>
        <dbReference type="ARBA" id="ARBA00022630"/>
    </source>
</evidence>
<feature type="region of interest" description="Disordered" evidence="11">
    <location>
        <begin position="437"/>
        <end position="466"/>
    </location>
</feature>
<evidence type="ECO:0000256" key="7">
    <source>
        <dbReference type="ARBA" id="ARBA00023002"/>
    </source>
</evidence>
<evidence type="ECO:0000313" key="13">
    <source>
        <dbReference type="EMBL" id="MDR7304036.1"/>
    </source>
</evidence>
<proteinExistence type="inferred from homology"/>
<comment type="caution">
    <text evidence="13">The sequence shown here is derived from an EMBL/GenBank/DDBJ whole genome shotgun (WGS) entry which is preliminary data.</text>
</comment>
<dbReference type="InterPro" id="IPR021163">
    <property type="entry name" value="Ferredox_Rdtase_adrenod"/>
</dbReference>
<gene>
    <name evidence="13" type="ORF">JOF55_004217</name>
</gene>
<evidence type="ECO:0000256" key="6">
    <source>
        <dbReference type="ARBA" id="ARBA00022857"/>
    </source>
</evidence>
<evidence type="ECO:0000256" key="11">
    <source>
        <dbReference type="SAM" id="MobiDB-lite"/>
    </source>
</evidence>
<feature type="binding site" evidence="9">
    <location>
        <position position="369"/>
    </location>
    <ligand>
        <name>FAD</name>
        <dbReference type="ChEBI" id="CHEBI:57692"/>
    </ligand>
</feature>
<dbReference type="Proteomes" id="UP001180845">
    <property type="component" value="Unassembled WGS sequence"/>
</dbReference>
<dbReference type="EMBL" id="JAVDXW010000001">
    <property type="protein sequence ID" value="MDR7304036.1"/>
    <property type="molecule type" value="Genomic_DNA"/>
</dbReference>
<dbReference type="Pfam" id="PF07992">
    <property type="entry name" value="Pyr_redox_2"/>
    <property type="match status" value="1"/>
</dbReference>
<comment type="cofactor">
    <cofactor evidence="1 9">
        <name>FAD</name>
        <dbReference type="ChEBI" id="CHEBI:57692"/>
    </cofactor>
</comment>
<dbReference type="InterPro" id="IPR055275">
    <property type="entry name" value="Ferredox_Rdtase"/>
</dbReference>
<feature type="binding site" evidence="9">
    <location>
        <begin position="376"/>
        <end position="378"/>
    </location>
    <ligand>
        <name>FAD</name>
        <dbReference type="ChEBI" id="CHEBI:57692"/>
    </ligand>
</feature>
<dbReference type="RefSeq" id="WP_310277108.1">
    <property type="nucleotide sequence ID" value="NZ_JAVDXW010000001.1"/>
</dbReference>
<evidence type="ECO:0000256" key="3">
    <source>
        <dbReference type="ARBA" id="ARBA00013223"/>
    </source>
</evidence>
<sequence length="466" mass="51886">MNQRGDVAITPEANRPRVAVVGAGPSGLYAVRSLLEAEVEVSVDVFDRLPAPYGLVRYGVAPDNQKMKSVIRVLRNSFDEHNDVRFLGNVSFGDDLTRADLQDCYDAIIYATGTQGERGLGIPGDELPGSYGAKEFVSWYCGHPDAAERDFLLHGPQVAVVGAGNVALDVARLLAKSTDEIAATDVPDRVLETFRNNRITDIHMLSRRGPAQAKFTPIELREMGELINADIIIDPAELELTPDEEKQVAADRRQRKNISLLREWAQRPLEGKPRRVHMRFRRSPVRILGESEIDGVVLERNTLLEDGKVRGTGEFETLDVHMMLAAVGYQAQPLPDVPFDHNTSTIPHKAGRVLNEDGSPEPGEYVAGWAKRGPTGVIGTNKNDAAETVRSLLEDLVERDLDTGRHDRKRVIRLLEQRGVDYIDWAGWLRLDTHETRLGQQQSRPRVKLPDLPSMLQSSRDSEPPR</sequence>
<keyword evidence="14" id="KW-1185">Reference proteome</keyword>
<comment type="similarity">
    <text evidence="2">Belongs to the ferredoxin--NADP reductase type 1 family.</text>
</comment>
<evidence type="ECO:0000256" key="9">
    <source>
        <dbReference type="PIRSR" id="PIRSR000362-1"/>
    </source>
</evidence>
<dbReference type="InterPro" id="IPR036188">
    <property type="entry name" value="FAD/NAD-bd_sf"/>
</dbReference>
<comment type="catalytic activity">
    <reaction evidence="8">
        <text>2 reduced [2Fe-2S]-[ferredoxin] + NADP(+) + H(+) = 2 oxidized [2Fe-2S]-[ferredoxin] + NADPH</text>
        <dbReference type="Rhea" id="RHEA:20125"/>
        <dbReference type="Rhea" id="RHEA-COMP:10000"/>
        <dbReference type="Rhea" id="RHEA-COMP:10001"/>
        <dbReference type="ChEBI" id="CHEBI:15378"/>
        <dbReference type="ChEBI" id="CHEBI:33737"/>
        <dbReference type="ChEBI" id="CHEBI:33738"/>
        <dbReference type="ChEBI" id="CHEBI:57783"/>
        <dbReference type="ChEBI" id="CHEBI:58349"/>
        <dbReference type="EC" id="1.18.1.2"/>
    </reaction>
</comment>
<dbReference type="Gene3D" id="3.50.50.60">
    <property type="entry name" value="FAD/NAD(P)-binding domain"/>
    <property type="match status" value="1"/>
</dbReference>
<evidence type="ECO:0000259" key="12">
    <source>
        <dbReference type="Pfam" id="PF07992"/>
    </source>
</evidence>
<dbReference type="PANTHER" id="PTHR48467:SF1">
    <property type="entry name" value="GLUTAMATE SYNTHASE 1 [NADH], CHLOROPLASTIC-LIKE"/>
    <property type="match status" value="1"/>
</dbReference>
<organism evidence="13 14">
    <name type="scientific">Haloactinomyces albus</name>
    <dbReference type="NCBI Taxonomy" id="1352928"/>
    <lineage>
        <taxon>Bacteria</taxon>
        <taxon>Bacillati</taxon>
        <taxon>Actinomycetota</taxon>
        <taxon>Actinomycetes</taxon>
        <taxon>Actinopolysporales</taxon>
        <taxon>Actinopolysporaceae</taxon>
        <taxon>Haloactinomyces</taxon>
    </lineage>
</organism>
<evidence type="ECO:0000256" key="8">
    <source>
        <dbReference type="ARBA" id="ARBA00047776"/>
    </source>
</evidence>
<keyword evidence="4" id="KW-0285">Flavoprotein</keyword>
<dbReference type="AlphaFoldDB" id="A0AAE3ZHI8"/>
<dbReference type="PIRSF" id="PIRSF000362">
    <property type="entry name" value="FNR"/>
    <property type="match status" value="1"/>
</dbReference>
<feature type="binding site" evidence="10">
    <location>
        <begin position="207"/>
        <end position="208"/>
    </location>
    <ligand>
        <name>NADP(+)</name>
        <dbReference type="ChEBI" id="CHEBI:58349"/>
    </ligand>
</feature>
<evidence type="ECO:0000256" key="10">
    <source>
        <dbReference type="PIRSR" id="PIRSR000362-2"/>
    </source>
</evidence>
<dbReference type="EC" id="1.18.1.2" evidence="3"/>
<keyword evidence="5 9" id="KW-0274">FAD</keyword>
<dbReference type="InterPro" id="IPR023753">
    <property type="entry name" value="FAD/NAD-binding_dom"/>
</dbReference>
<dbReference type="PRINTS" id="PR00419">
    <property type="entry name" value="ADXRDTASE"/>
</dbReference>
<dbReference type="SUPFAM" id="SSF51971">
    <property type="entry name" value="Nucleotide-binding domain"/>
    <property type="match status" value="2"/>
</dbReference>
<feature type="binding site" evidence="9">
    <location>
        <position position="26"/>
    </location>
    <ligand>
        <name>FAD</name>
        <dbReference type="ChEBI" id="CHEBI:57692"/>
    </ligand>
</feature>
<evidence type="ECO:0000256" key="1">
    <source>
        <dbReference type="ARBA" id="ARBA00001974"/>
    </source>
</evidence>
<feature type="binding site" evidence="9">
    <location>
        <position position="55"/>
    </location>
    <ligand>
        <name>FAD</name>
        <dbReference type="ChEBI" id="CHEBI:57692"/>
    </ligand>
</feature>
<feature type="binding site" evidence="10">
    <location>
        <position position="376"/>
    </location>
    <ligand>
        <name>NADP(+)</name>
        <dbReference type="ChEBI" id="CHEBI:58349"/>
    </ligand>
</feature>
<evidence type="ECO:0000313" key="14">
    <source>
        <dbReference type="Proteomes" id="UP001180845"/>
    </source>
</evidence>
<name>A0AAE3ZHI8_9ACTN</name>
<reference evidence="13" key="1">
    <citation type="submission" date="2023-07" db="EMBL/GenBank/DDBJ databases">
        <title>Sequencing the genomes of 1000 actinobacteria strains.</title>
        <authorList>
            <person name="Klenk H.-P."/>
        </authorList>
    </citation>
    <scope>NUCLEOTIDE SEQUENCE</scope>
    <source>
        <strain evidence="13">DSM 45977</strain>
    </source>
</reference>